<dbReference type="EMBL" id="LAZR01027932">
    <property type="protein sequence ID" value="KKL64153.1"/>
    <property type="molecule type" value="Genomic_DNA"/>
</dbReference>
<sequence length="114" mass="13375">MTLRKVVSYTIIQIVALYLVLALVVLGCANEPLTEDQRYVQVSARAEEVDRIKIFKDECEQRNWKLGYDGPHSNRERVMTTKMKNAFIHHHARMINYSCLSPAVYDRWVMENML</sequence>
<proteinExistence type="predicted"/>
<organism evidence="2">
    <name type="scientific">marine sediment metagenome</name>
    <dbReference type="NCBI Taxonomy" id="412755"/>
    <lineage>
        <taxon>unclassified sequences</taxon>
        <taxon>metagenomes</taxon>
        <taxon>ecological metagenomes</taxon>
    </lineage>
</organism>
<name>A0A0F9DQR2_9ZZZZ</name>
<evidence type="ECO:0000313" key="2">
    <source>
        <dbReference type="EMBL" id="KKL64153.1"/>
    </source>
</evidence>
<keyword evidence="1" id="KW-0472">Membrane</keyword>
<keyword evidence="1" id="KW-1133">Transmembrane helix</keyword>
<feature type="transmembrane region" description="Helical" evidence="1">
    <location>
        <begin position="6"/>
        <end position="29"/>
    </location>
</feature>
<dbReference type="PROSITE" id="PS51257">
    <property type="entry name" value="PROKAR_LIPOPROTEIN"/>
    <property type="match status" value="1"/>
</dbReference>
<gene>
    <name evidence="2" type="ORF">LCGC14_2167890</name>
</gene>
<reference evidence="2" key="1">
    <citation type="journal article" date="2015" name="Nature">
        <title>Complex archaea that bridge the gap between prokaryotes and eukaryotes.</title>
        <authorList>
            <person name="Spang A."/>
            <person name="Saw J.H."/>
            <person name="Jorgensen S.L."/>
            <person name="Zaremba-Niedzwiedzka K."/>
            <person name="Martijn J."/>
            <person name="Lind A.E."/>
            <person name="van Eijk R."/>
            <person name="Schleper C."/>
            <person name="Guy L."/>
            <person name="Ettema T.J."/>
        </authorList>
    </citation>
    <scope>NUCLEOTIDE SEQUENCE</scope>
</reference>
<dbReference type="AlphaFoldDB" id="A0A0F9DQR2"/>
<protein>
    <submittedName>
        <fullName evidence="2">Uncharacterized protein</fullName>
    </submittedName>
</protein>
<accession>A0A0F9DQR2</accession>
<comment type="caution">
    <text evidence="2">The sequence shown here is derived from an EMBL/GenBank/DDBJ whole genome shotgun (WGS) entry which is preliminary data.</text>
</comment>
<keyword evidence="1" id="KW-0812">Transmembrane</keyword>
<evidence type="ECO:0000256" key="1">
    <source>
        <dbReference type="SAM" id="Phobius"/>
    </source>
</evidence>